<comment type="caution">
    <text evidence="3">The sequence shown here is derived from an EMBL/GenBank/DDBJ whole genome shotgun (WGS) entry which is preliminary data.</text>
</comment>
<dbReference type="EMBL" id="BMCU01000005">
    <property type="protein sequence ID" value="GGG22047.1"/>
    <property type="molecule type" value="Genomic_DNA"/>
</dbReference>
<dbReference type="GO" id="GO:0004806">
    <property type="term" value="F:triacylglycerol lipase activity"/>
    <property type="evidence" value="ECO:0007669"/>
    <property type="project" value="InterPro"/>
</dbReference>
<dbReference type="InterPro" id="IPR029058">
    <property type="entry name" value="AB_hydrolase_fold"/>
</dbReference>
<dbReference type="PANTHER" id="PTHR34853:SF1">
    <property type="entry name" value="LIPASE 5"/>
    <property type="match status" value="1"/>
</dbReference>
<dbReference type="PANTHER" id="PTHR34853">
    <property type="match status" value="1"/>
</dbReference>
<feature type="region of interest" description="Disordered" evidence="1">
    <location>
        <begin position="22"/>
        <end position="46"/>
    </location>
</feature>
<dbReference type="PROSITE" id="PS51257">
    <property type="entry name" value="PROKAR_LIPOPROTEIN"/>
    <property type="match status" value="1"/>
</dbReference>
<reference evidence="3" key="1">
    <citation type="journal article" date="2014" name="Int. J. Syst. Evol. Microbiol.">
        <title>Complete genome sequence of Corynebacterium casei LMG S-19264T (=DSM 44701T), isolated from a smear-ripened cheese.</title>
        <authorList>
            <consortium name="US DOE Joint Genome Institute (JGI-PGF)"/>
            <person name="Walter F."/>
            <person name="Albersmeier A."/>
            <person name="Kalinowski J."/>
            <person name="Ruckert C."/>
        </authorList>
    </citation>
    <scope>NUCLEOTIDE SEQUENCE</scope>
    <source>
        <strain evidence="3">CCM 7905</strain>
    </source>
</reference>
<protein>
    <submittedName>
        <fullName evidence="3">Lipase</fullName>
    </submittedName>
</protein>
<evidence type="ECO:0000256" key="1">
    <source>
        <dbReference type="SAM" id="MobiDB-lite"/>
    </source>
</evidence>
<evidence type="ECO:0000256" key="2">
    <source>
        <dbReference type="SAM" id="SignalP"/>
    </source>
</evidence>
<keyword evidence="2" id="KW-0732">Signal</keyword>
<feature type="chain" id="PRO_5037204592" evidence="2">
    <location>
        <begin position="30"/>
        <end position="403"/>
    </location>
</feature>
<accession>A0A917G461</accession>
<feature type="compositionally biased region" description="Low complexity" evidence="1">
    <location>
        <begin position="22"/>
        <end position="45"/>
    </location>
</feature>
<evidence type="ECO:0000313" key="4">
    <source>
        <dbReference type="Proteomes" id="UP000654257"/>
    </source>
</evidence>
<dbReference type="GO" id="GO:0016042">
    <property type="term" value="P:lipid catabolic process"/>
    <property type="evidence" value="ECO:0007669"/>
    <property type="project" value="InterPro"/>
</dbReference>
<dbReference type="AlphaFoldDB" id="A0A917G461"/>
<reference evidence="3" key="2">
    <citation type="submission" date="2020-09" db="EMBL/GenBank/DDBJ databases">
        <authorList>
            <person name="Sun Q."/>
            <person name="Sedlacek I."/>
        </authorList>
    </citation>
    <scope>NUCLEOTIDE SEQUENCE</scope>
    <source>
        <strain evidence="3">CCM 7905</strain>
    </source>
</reference>
<dbReference type="Pfam" id="PF03583">
    <property type="entry name" value="LIP"/>
    <property type="match status" value="1"/>
</dbReference>
<sequence>MHLRRTAAGVVALVLLAGCSTSTTTPSTAPPSTTTPTQPTVPAPAGDERGQIVSSDLLGQVDQSISALGASEYRVTYRSTSGLDGGGVIVSGTVFVPAGTAPTGGWPVVSVGHGTTGVTDECAPSLYPNLLGNITTVAPALARGAVVVVTDFQGLGTDGPHPYLDPTSAGYDMIDAVRAARFVAPTAGTRWAAIGTSQGGQASWAAAEMAPQYGDGLEFLGSANLSPAADLSKVVADGKFDLTVPQQFLMPFVLEGFQARYPDVQDSDYLRGGLAANKDVLISCTGDLASQKFLAAGQIKEDDVSPTSPEALERIRQWLVDISLPKTAAAAPMMVLAGGRDNLVLPAWTEDATRRACALGDTIDFRLRPDQGHADGAAVGEGIDWIFDRFDGVTAANTCGSLP</sequence>
<gene>
    <name evidence="3" type="ORF">GCM10007304_39830</name>
</gene>
<dbReference type="Proteomes" id="UP000654257">
    <property type="component" value="Unassembled WGS sequence"/>
</dbReference>
<dbReference type="InterPro" id="IPR005152">
    <property type="entry name" value="Lipase_secreted"/>
</dbReference>
<dbReference type="SUPFAM" id="SSF53474">
    <property type="entry name" value="alpha/beta-Hydrolases"/>
    <property type="match status" value="1"/>
</dbReference>
<dbReference type="PIRSF" id="PIRSF029171">
    <property type="entry name" value="Esterase_LipA"/>
    <property type="match status" value="1"/>
</dbReference>
<dbReference type="Gene3D" id="3.40.50.1820">
    <property type="entry name" value="alpha/beta hydrolase"/>
    <property type="match status" value="2"/>
</dbReference>
<dbReference type="RefSeq" id="WP_188546665.1">
    <property type="nucleotide sequence ID" value="NZ_BMCU01000005.1"/>
</dbReference>
<evidence type="ECO:0000313" key="3">
    <source>
        <dbReference type="EMBL" id="GGG22047.1"/>
    </source>
</evidence>
<feature type="signal peptide" evidence="2">
    <location>
        <begin position="1"/>
        <end position="29"/>
    </location>
</feature>
<keyword evidence="4" id="KW-1185">Reference proteome</keyword>
<name>A0A917G461_9NOCA</name>
<proteinExistence type="predicted"/>
<organism evidence="3 4">
    <name type="scientific">Rhodococcoides trifolii</name>
    <dbReference type="NCBI Taxonomy" id="908250"/>
    <lineage>
        <taxon>Bacteria</taxon>
        <taxon>Bacillati</taxon>
        <taxon>Actinomycetota</taxon>
        <taxon>Actinomycetes</taxon>
        <taxon>Mycobacteriales</taxon>
        <taxon>Nocardiaceae</taxon>
        <taxon>Rhodococcoides</taxon>
    </lineage>
</organism>